<dbReference type="Proteomes" id="UP000319682">
    <property type="component" value="Unassembled WGS sequence"/>
</dbReference>
<dbReference type="EMBL" id="AAKRFC010000002">
    <property type="protein sequence ID" value="ECU8394557.1"/>
    <property type="molecule type" value="Genomic_DNA"/>
</dbReference>
<comment type="caution">
    <text evidence="6">The sequence shown here is derived from an EMBL/GenBank/DDBJ whole genome shotgun (WGS) entry which is preliminary data.</text>
</comment>
<reference evidence="3" key="4">
    <citation type="submission" date="2019-02" db="EMBL/GenBank/DDBJ databases">
        <authorList>
            <consortium name="GenomeTrakr network: Whole genome sequencing for foodborne pathogen traceback"/>
        </authorList>
    </citation>
    <scope>NUCLEOTIDE SEQUENCE</scope>
    <source>
        <strain evidence="3">FSIS11917443</strain>
    </source>
</reference>
<dbReference type="RefSeq" id="WP_023212804.1">
    <property type="nucleotide sequence ID" value="NZ_CBDGUR010000001.1"/>
</dbReference>
<gene>
    <name evidence="5" type="ORF">B9668_11330</name>
    <name evidence="4" type="ORF">BZZ78_04845</name>
    <name evidence="6" type="ORF">DNP18_07075</name>
    <name evidence="1" type="ORF">DOI44_09725</name>
    <name evidence="2" type="ORF">DVF77_09985</name>
    <name evidence="3" type="ORF">EVY66_13075</name>
</gene>
<evidence type="ECO:0000313" key="7">
    <source>
        <dbReference type="Proteomes" id="UP000319682"/>
    </source>
</evidence>
<sequence>MNFNSIFSPEDSDGLNACVGGDNIHDFYSYAEGYFNAANYLCDKVISERLTGDLDIVIFPILYSVRHGIELALKSHLSNLRDCGINITDGDIHGHDIDTLWSCLKEKTPRAPIFIEIISSIDHLITEIAQLDPTAQEFRYPVRKDNNQIIPDRKVINYLALQSSITELTSQLKCFLNASECYVEEHKTETRTKELSREQLSELSDLLPNRDTWGNDDSDFLIKKSEFIDKYDLSNKAFERAIKLIEGHREFAGNIGIESDISILNDKIITLIINNHSSRKFKVANKSEGGIVKISDIMISNEFPEHDFFETIKDSITIDDIIKMETICYMALKGEYSELFDEKLQTNLERVNGIDNEEKERIKHDKFIHLFSKTTFLSNFKTGLRLIGRPGLAAMID</sequence>
<reference evidence="4" key="2">
    <citation type="submission" date="2018-07" db="EMBL/GenBank/DDBJ databases">
        <authorList>
            <consortium name="PulseNet: The National Subtyping Network for Foodborne Disease Surveillance"/>
            <person name="Tarr C.L."/>
            <person name="Trees E."/>
            <person name="Katz L.S."/>
            <person name="Carleton-Romer H.A."/>
            <person name="Stroika S."/>
            <person name="Kucerova Z."/>
            <person name="Roache K.F."/>
            <person name="Sabol A.L."/>
            <person name="Besser J."/>
            <person name="Gerner-Smidt P."/>
        </authorList>
    </citation>
    <scope>NUCLEOTIDE SEQUENCE</scope>
    <source>
        <strain evidence="4">PNUSAS007980</strain>
        <strain evidence="5">PNUSAS011022</strain>
    </source>
</reference>
<dbReference type="EMBL" id="AAHNRG010000010">
    <property type="protein sequence ID" value="EBY2811343.1"/>
    <property type="molecule type" value="Genomic_DNA"/>
</dbReference>
<protein>
    <submittedName>
        <fullName evidence="6">Uncharacterized protein</fullName>
    </submittedName>
</protein>
<dbReference type="AlphaFoldDB" id="A0A3T2YLZ8"/>
<name>A0A3T2YLZ8_SALET</name>
<evidence type="ECO:0000313" key="4">
    <source>
        <dbReference type="EMBL" id="ECU8394557.1"/>
    </source>
</evidence>
<evidence type="ECO:0000313" key="6">
    <source>
        <dbReference type="EMBL" id="TRS98861.1"/>
    </source>
</evidence>
<proteinExistence type="predicted"/>
<reference evidence="2" key="3">
    <citation type="submission" date="2018-07" db="EMBL/GenBank/DDBJ databases">
        <authorList>
            <person name="Ashton P.M."/>
            <person name="Dallman T."/>
            <person name="Nair S."/>
            <person name="De Pinna E."/>
            <person name="Peters T."/>
            <person name="Grant K."/>
        </authorList>
    </citation>
    <scope>NUCLEOTIDE SEQUENCE</scope>
    <source>
        <strain evidence="2">245122</strain>
        <strain evidence="1">449454</strain>
    </source>
</reference>
<evidence type="ECO:0000313" key="5">
    <source>
        <dbReference type="EMBL" id="EDG9352967.1"/>
    </source>
</evidence>
<accession>A0A3T2YLZ8</accession>
<dbReference type="EMBL" id="QLHR01000003">
    <property type="protein sequence ID" value="TRS98861.1"/>
    <property type="molecule type" value="Genomic_DNA"/>
</dbReference>
<dbReference type="EMBL" id="AAMFVA010000004">
    <property type="protein sequence ID" value="EDG9352967.1"/>
    <property type="molecule type" value="Genomic_DNA"/>
</dbReference>
<dbReference type="Proteomes" id="UP000839597">
    <property type="component" value="Unassembled WGS sequence"/>
</dbReference>
<dbReference type="EMBL" id="AAGTPA010000009">
    <property type="protein sequence ID" value="EBR8433299.1"/>
    <property type="molecule type" value="Genomic_DNA"/>
</dbReference>
<reference evidence="6 7" key="1">
    <citation type="submission" date="2018-06" db="EMBL/GenBank/DDBJ databases">
        <title>Investigation of an outbreak of Salmonella Panama causing invasive infection in children in Taiwan.</title>
        <authorList>
            <person name="Feng Y."/>
            <person name="Chiu C.-H."/>
        </authorList>
    </citation>
    <scope>NUCLEOTIDE SEQUENCE [LARGE SCALE GENOMIC DNA]</scope>
    <source>
        <strain evidence="6 7">B79</strain>
    </source>
</reference>
<evidence type="ECO:0000313" key="3">
    <source>
        <dbReference type="EMBL" id="ECB2720477.1"/>
    </source>
</evidence>
<evidence type="ECO:0000313" key="1">
    <source>
        <dbReference type="EMBL" id="EBR8433299.1"/>
    </source>
</evidence>
<evidence type="ECO:0000313" key="2">
    <source>
        <dbReference type="EMBL" id="EBY2811343.1"/>
    </source>
</evidence>
<organism evidence="6 7">
    <name type="scientific">Salmonella enterica subsp. enterica serovar Panama</name>
    <dbReference type="NCBI Taxonomy" id="29472"/>
    <lineage>
        <taxon>Bacteria</taxon>
        <taxon>Pseudomonadati</taxon>
        <taxon>Pseudomonadota</taxon>
        <taxon>Gammaproteobacteria</taxon>
        <taxon>Enterobacterales</taxon>
        <taxon>Enterobacteriaceae</taxon>
        <taxon>Salmonella</taxon>
    </lineage>
</organism>
<dbReference type="EMBL" id="AAHXAU010000009">
    <property type="protein sequence ID" value="ECB2720477.1"/>
    <property type="molecule type" value="Genomic_DNA"/>
</dbReference>